<dbReference type="AlphaFoldDB" id="A0A821FDL6"/>
<comment type="caution">
    <text evidence="3">The sequence shown here is derived from an EMBL/GenBank/DDBJ whole genome shotgun (WGS) entry which is preliminary data.</text>
</comment>
<accession>A0A821FDL6</accession>
<evidence type="ECO:0000259" key="2">
    <source>
        <dbReference type="Pfam" id="PF26215"/>
    </source>
</evidence>
<dbReference type="InterPro" id="IPR058912">
    <property type="entry name" value="HTH_animal"/>
</dbReference>
<evidence type="ECO:0000313" key="4">
    <source>
        <dbReference type="Proteomes" id="UP000663862"/>
    </source>
</evidence>
<name>A0A821FDL6_9BILA</name>
<evidence type="ECO:0000256" key="1">
    <source>
        <dbReference type="SAM" id="MobiDB-lite"/>
    </source>
</evidence>
<feature type="domain" description="Helix-turn-helix" evidence="2">
    <location>
        <begin position="833"/>
        <end position="879"/>
    </location>
</feature>
<feature type="compositionally biased region" description="Polar residues" evidence="1">
    <location>
        <begin position="62"/>
        <end position="71"/>
    </location>
</feature>
<gene>
    <name evidence="3" type="ORF">TSG867_LOCUS30693</name>
</gene>
<sequence>MIKILFSAKKSFLEIDYSRLIWRIGSQNGDDDDIDDFIAAQLFDFENDPAIEIQTEEEHLSQKLSQLSASGKTKDKSSNEPTTTTTTAKKRPALTPSTATATTTFATTLLSSSGSTRKKLGTNEEGNEEGNQEGKEEDKEGEEEDENKNEDLDDKEKKALDLKIPKYLSTAYRAFEETISPVLKKNGNSMNIEDARTMAAIIDNLECVNVDKSLWIIYLQSGTGELQSEQRIITAVNSSVVVSNLQIWPAEVKAKMIKHGHTTTTNPNDIDHESCVDYVHRVLIKYQNLKTYYETNLQDIKQRLSYCLTDEIEQIIIKFVQQHGITLYRVPVEGLIAVVEYDYKDRLIQSEFYLENYSEYQRQVFENLCKSKRERETTKVDVAVLKQRIAHNHLPKSFDSLQIPEPITLSSINDTKTRQRLSDRCEKILQRARSDMILIYIAAAEAKMNEWKEKFDKDLAEMKEYLKFRRTSYVSLQIEASFFRHSSDGQELDLVHRWSSFIDKSKIRFSPTLCRDSHQHHLSSKQMELLHRGPSYVLPCQLHILSESSLNMDHILTKQMASLRRELTRVFTKYPVDLSRRMNFEKEIQNLFHASFNQSIPSTLEERIFYEKQLIKSIRYQLNKDQLILRRTADNYNTYYLGPLNEFQQKSDDFVQHSTSYEFIGLLQALYTFLAHPLVSTRHKRLSYDATHELTALVLRNNFFSYDDKIYRFTKGCPLNLPLTDLLGDIYLYDWQFPLVRQSRLNDLFYGRYHNIGLMTWYEPIEQLQTIFDELERLLPSGAQLTSFIATTVHFMDCLIDNQRGNLFTNVYHDSTVRPFLLLYIPSYARLSHRKWLRYVFIHAFHYCCSFEDFEDERIYIEAIFLANRYALDFVEYHWRQFLKRFNFSLIELTDLNR</sequence>
<protein>
    <recommendedName>
        <fullName evidence="2">Helix-turn-helix domain-containing protein</fullName>
    </recommendedName>
</protein>
<organism evidence="3 4">
    <name type="scientific">Rotaria socialis</name>
    <dbReference type="NCBI Taxonomy" id="392032"/>
    <lineage>
        <taxon>Eukaryota</taxon>
        <taxon>Metazoa</taxon>
        <taxon>Spiralia</taxon>
        <taxon>Gnathifera</taxon>
        <taxon>Rotifera</taxon>
        <taxon>Eurotatoria</taxon>
        <taxon>Bdelloidea</taxon>
        <taxon>Philodinida</taxon>
        <taxon>Philodinidae</taxon>
        <taxon>Rotaria</taxon>
    </lineage>
</organism>
<evidence type="ECO:0000313" key="3">
    <source>
        <dbReference type="EMBL" id="CAF4649599.1"/>
    </source>
</evidence>
<reference evidence="3" key="1">
    <citation type="submission" date="2021-02" db="EMBL/GenBank/DDBJ databases">
        <authorList>
            <person name="Nowell W R."/>
        </authorList>
    </citation>
    <scope>NUCLEOTIDE SEQUENCE</scope>
</reference>
<dbReference type="Proteomes" id="UP000663862">
    <property type="component" value="Unassembled WGS sequence"/>
</dbReference>
<feature type="compositionally biased region" description="Acidic residues" evidence="1">
    <location>
        <begin position="139"/>
        <end position="153"/>
    </location>
</feature>
<feature type="compositionally biased region" description="Low complexity" evidence="1">
    <location>
        <begin position="82"/>
        <end position="115"/>
    </location>
</feature>
<feature type="region of interest" description="Disordered" evidence="1">
    <location>
        <begin position="58"/>
        <end position="156"/>
    </location>
</feature>
<dbReference type="EMBL" id="CAJOBQ010005081">
    <property type="protein sequence ID" value="CAF4649599.1"/>
    <property type="molecule type" value="Genomic_DNA"/>
</dbReference>
<proteinExistence type="predicted"/>
<dbReference type="Pfam" id="PF26215">
    <property type="entry name" value="HTH_animal"/>
    <property type="match status" value="1"/>
</dbReference>